<reference evidence="3 4" key="1">
    <citation type="journal article" date="2013" name="Genome Announc.">
        <title>Draft Genome Sequence of Arcticibacter svalbardensis Strain MN12-7T, a Member of the Family Sphingobacteriaceae Isolated from an Arctic Soil Sample.</title>
        <authorList>
            <person name="Shivaji S."/>
            <person name="Ara S."/>
            <person name="Prasad S."/>
            <person name="Manasa B.P."/>
            <person name="Begum Z."/>
            <person name="Singh A."/>
            <person name="Kumar Pinnaka A."/>
        </authorList>
    </citation>
    <scope>NUCLEOTIDE SEQUENCE [LARGE SCALE GENOMIC DNA]</scope>
    <source>
        <strain evidence="3 4">MN12-7</strain>
    </source>
</reference>
<feature type="signal peptide" evidence="2">
    <location>
        <begin position="1"/>
        <end position="20"/>
    </location>
</feature>
<dbReference type="PATRIC" id="fig|1150600.3.peg.964"/>
<proteinExistence type="predicted"/>
<evidence type="ECO:0000256" key="1">
    <source>
        <dbReference type="SAM" id="MobiDB-lite"/>
    </source>
</evidence>
<gene>
    <name evidence="3" type="ORF">ADIARSV_0981</name>
</gene>
<name>R9H3S4_9SPHI</name>
<protein>
    <recommendedName>
        <fullName evidence="5">Entericidin</fullName>
    </recommendedName>
</protein>
<keyword evidence="4" id="KW-1185">Reference proteome</keyword>
<evidence type="ECO:0000313" key="4">
    <source>
        <dbReference type="Proteomes" id="UP000014174"/>
    </source>
</evidence>
<feature type="chain" id="PRO_5004472725" description="Entericidin" evidence="2">
    <location>
        <begin position="21"/>
        <end position="68"/>
    </location>
</feature>
<dbReference type="PROSITE" id="PS51257">
    <property type="entry name" value="PROKAR_LIPOPROTEIN"/>
    <property type="match status" value="1"/>
</dbReference>
<dbReference type="RefSeq" id="WP_016194226.1">
    <property type="nucleotide sequence ID" value="NZ_AQPN01000041.1"/>
</dbReference>
<evidence type="ECO:0008006" key="5">
    <source>
        <dbReference type="Google" id="ProtNLM"/>
    </source>
</evidence>
<organism evidence="3 4">
    <name type="scientific">Arcticibacter svalbardensis MN12-7</name>
    <dbReference type="NCBI Taxonomy" id="1150600"/>
    <lineage>
        <taxon>Bacteria</taxon>
        <taxon>Pseudomonadati</taxon>
        <taxon>Bacteroidota</taxon>
        <taxon>Sphingobacteriia</taxon>
        <taxon>Sphingobacteriales</taxon>
        <taxon>Sphingobacteriaceae</taxon>
        <taxon>Arcticibacter</taxon>
    </lineage>
</organism>
<comment type="caution">
    <text evidence="3">The sequence shown here is derived from an EMBL/GenBank/DDBJ whole genome shotgun (WGS) entry which is preliminary data.</text>
</comment>
<keyword evidence="2" id="KW-0732">Signal</keyword>
<dbReference type="Proteomes" id="UP000014174">
    <property type="component" value="Unassembled WGS sequence"/>
</dbReference>
<dbReference type="EMBL" id="AQPN01000041">
    <property type="protein sequence ID" value="EOR95844.1"/>
    <property type="molecule type" value="Genomic_DNA"/>
</dbReference>
<dbReference type="STRING" id="1150600.ADIARSV_0981"/>
<dbReference type="AlphaFoldDB" id="R9H3S4"/>
<evidence type="ECO:0000256" key="2">
    <source>
        <dbReference type="SAM" id="SignalP"/>
    </source>
</evidence>
<sequence length="68" mass="6794">MKNLFKFGFLALAITLSAAACNSTKTDSSTADSIDSGASASIDSIDSSASAKTDTIDSAADATVDSIK</sequence>
<accession>R9H3S4</accession>
<feature type="region of interest" description="Disordered" evidence="1">
    <location>
        <begin position="24"/>
        <end position="48"/>
    </location>
</feature>
<evidence type="ECO:0000313" key="3">
    <source>
        <dbReference type="EMBL" id="EOR95844.1"/>
    </source>
</evidence>
<dbReference type="eggNOG" id="ENOG5033ASR">
    <property type="taxonomic scope" value="Bacteria"/>
</dbReference>